<protein>
    <submittedName>
        <fullName evidence="2">Phage tail protein</fullName>
    </submittedName>
</protein>
<gene>
    <name evidence="2" type="ORF">GEV01_23715</name>
</gene>
<sequence>MSDQFIGEIRTFAFNFMPQGWAVCNGQLLSIQQNTALFAVLGTTYGGDGRATFGLPNLQGRMPLHVGGSQAPGLSERSLGEQGGVTSVTLGPEHLPQHTHSVNALTAAGTQAAPGPSTLLADGGPVPLYTGFGGGMAARGTSSAAGSSQAHNNMPPYLALNFCIALQGEFPAP</sequence>
<dbReference type="InterPro" id="IPR011083">
    <property type="entry name" value="Phage_tail_collar_dom"/>
</dbReference>
<reference evidence="2 3" key="1">
    <citation type="submission" date="2019-10" db="EMBL/GenBank/DDBJ databases">
        <title>Two novel species isolated from a subtropical stream in China.</title>
        <authorList>
            <person name="Lu H."/>
        </authorList>
    </citation>
    <scope>NUCLEOTIDE SEQUENCE [LARGE SCALE GENOMIC DNA]</scope>
    <source>
        <strain evidence="2 3">FT103W</strain>
    </source>
</reference>
<accession>A0A843SE44</accession>
<dbReference type="InterPro" id="IPR037053">
    <property type="entry name" value="Phage_tail_collar_dom_sf"/>
</dbReference>
<dbReference type="EMBL" id="WHUF01000007">
    <property type="protein sequence ID" value="MQA22529.1"/>
    <property type="molecule type" value="Genomic_DNA"/>
</dbReference>
<proteinExistence type="predicted"/>
<evidence type="ECO:0000313" key="2">
    <source>
        <dbReference type="EMBL" id="MQA22529.1"/>
    </source>
</evidence>
<dbReference type="SUPFAM" id="SSF88874">
    <property type="entry name" value="Receptor-binding domain of short tail fibre protein gp12"/>
    <property type="match status" value="1"/>
</dbReference>
<dbReference type="RefSeq" id="WP_152807946.1">
    <property type="nucleotide sequence ID" value="NZ_WHUF01000007.1"/>
</dbReference>
<organism evidence="2 3">
    <name type="scientific">Rugamonas rivuli</name>
    <dbReference type="NCBI Taxonomy" id="2743358"/>
    <lineage>
        <taxon>Bacteria</taxon>
        <taxon>Pseudomonadati</taxon>
        <taxon>Pseudomonadota</taxon>
        <taxon>Betaproteobacteria</taxon>
        <taxon>Burkholderiales</taxon>
        <taxon>Oxalobacteraceae</taxon>
        <taxon>Telluria group</taxon>
        <taxon>Rugamonas</taxon>
    </lineage>
</organism>
<dbReference type="AlphaFoldDB" id="A0A843SE44"/>
<name>A0A843SE44_9BURK</name>
<dbReference type="Pfam" id="PF07484">
    <property type="entry name" value="Collar"/>
    <property type="match status" value="1"/>
</dbReference>
<comment type="caution">
    <text evidence="2">The sequence shown here is derived from an EMBL/GenBank/DDBJ whole genome shotgun (WGS) entry which is preliminary data.</text>
</comment>
<keyword evidence="3" id="KW-1185">Reference proteome</keyword>
<dbReference type="Proteomes" id="UP000444318">
    <property type="component" value="Unassembled WGS sequence"/>
</dbReference>
<evidence type="ECO:0000313" key="3">
    <source>
        <dbReference type="Proteomes" id="UP000444318"/>
    </source>
</evidence>
<dbReference type="Gene3D" id="3.90.1340.10">
    <property type="entry name" value="Phage tail collar domain"/>
    <property type="match status" value="1"/>
</dbReference>
<evidence type="ECO:0000259" key="1">
    <source>
        <dbReference type="Pfam" id="PF07484"/>
    </source>
</evidence>
<feature type="domain" description="Phage tail collar" evidence="1">
    <location>
        <begin position="7"/>
        <end position="63"/>
    </location>
</feature>